<name>A0A7W5AMQ2_9ACTN</name>
<reference evidence="1 2" key="1">
    <citation type="submission" date="2020-08" db="EMBL/GenBank/DDBJ databases">
        <title>Genomic Encyclopedia of Type Strains, Phase III (KMG-III): the genomes of soil and plant-associated and newly described type strains.</title>
        <authorList>
            <person name="Whitman W."/>
        </authorList>
    </citation>
    <scope>NUCLEOTIDE SEQUENCE [LARGE SCALE GENOMIC DNA]</scope>
    <source>
        <strain evidence="1 2">CECT 3287</strain>
    </source>
</reference>
<gene>
    <name evidence="1" type="ORF">FHR83_006637</name>
</gene>
<protein>
    <submittedName>
        <fullName evidence="1">Uncharacterized protein</fullName>
    </submittedName>
</protein>
<dbReference type="RefSeq" id="WP_183225020.1">
    <property type="nucleotide sequence ID" value="NZ_BMPW01000020.1"/>
</dbReference>
<evidence type="ECO:0000313" key="1">
    <source>
        <dbReference type="EMBL" id="MBB3098931.1"/>
    </source>
</evidence>
<comment type="caution">
    <text evidence="1">The sequence shown here is derived from an EMBL/GenBank/DDBJ whole genome shotgun (WGS) entry which is preliminary data.</text>
</comment>
<dbReference type="Proteomes" id="UP000590749">
    <property type="component" value="Unassembled WGS sequence"/>
</dbReference>
<proteinExistence type="predicted"/>
<dbReference type="EMBL" id="JACHXF010000017">
    <property type="protein sequence ID" value="MBB3098931.1"/>
    <property type="molecule type" value="Genomic_DNA"/>
</dbReference>
<evidence type="ECO:0000313" key="2">
    <source>
        <dbReference type="Proteomes" id="UP000590749"/>
    </source>
</evidence>
<accession>A0A7W5AMQ2</accession>
<dbReference type="AlphaFoldDB" id="A0A7W5AMQ2"/>
<sequence length="84" mass="9107">MSVWRFVDGGAVRHLIDEDDATTAVCGHTPWAGWEWLGAAAADAGELGKRRDCLACVRMAGCPHVACRTTARRPELPWSWGEAA</sequence>
<organism evidence="1 2">
    <name type="scientific">Actinoplanes campanulatus</name>
    <dbReference type="NCBI Taxonomy" id="113559"/>
    <lineage>
        <taxon>Bacteria</taxon>
        <taxon>Bacillati</taxon>
        <taxon>Actinomycetota</taxon>
        <taxon>Actinomycetes</taxon>
        <taxon>Micromonosporales</taxon>
        <taxon>Micromonosporaceae</taxon>
        <taxon>Actinoplanes</taxon>
    </lineage>
</organism>
<keyword evidence="2" id="KW-1185">Reference proteome</keyword>